<dbReference type="SMART" id="SM00805">
    <property type="entry name" value="AGTRAP"/>
    <property type="match status" value="1"/>
</dbReference>
<comment type="subcellular location">
    <subcellularLocation>
        <location evidence="1">Membrane</location>
        <topology evidence="1">Multi-pass membrane protein</topology>
    </subcellularLocation>
</comment>
<dbReference type="PANTHER" id="PTHR16521:SF3">
    <property type="entry name" value="TYPE-1 ANGIOTENSIN II RECEPTOR-ASSOCIATED PROTEIN"/>
    <property type="match status" value="1"/>
</dbReference>
<dbReference type="AlphaFoldDB" id="A0A653BLI8"/>
<keyword evidence="2 5" id="KW-0812">Transmembrane</keyword>
<evidence type="ECO:0008006" key="8">
    <source>
        <dbReference type="Google" id="ProtNLM"/>
    </source>
</evidence>
<keyword evidence="3 5" id="KW-1133">Transmembrane helix</keyword>
<proteinExistence type="predicted"/>
<evidence type="ECO:0000256" key="4">
    <source>
        <dbReference type="ARBA" id="ARBA00023136"/>
    </source>
</evidence>
<sequence>MPELSQIRNVNLKVIFLVHFIFTSVASMGFWSSTSYLFYNAILIFLLIWSIYQEQSHEPIQLAIVVNGSSIILDVLLLVMGFPSSYLARERFSSAMAILHVFVRPISTILLIKNLEERSGSSGVLTGILSGHSETYEDIDRMNQGATIPQSSSNAPGYGFATAQQI</sequence>
<accession>A0A653BLI8</accession>
<dbReference type="GO" id="GO:0038166">
    <property type="term" value="P:angiotensin-activated signaling pathway"/>
    <property type="evidence" value="ECO:0007669"/>
    <property type="project" value="InterPro"/>
</dbReference>
<dbReference type="EMBL" id="CAACVG010002401">
    <property type="protein sequence ID" value="VEN36419.1"/>
    <property type="molecule type" value="Genomic_DNA"/>
</dbReference>
<dbReference type="GO" id="GO:0005886">
    <property type="term" value="C:plasma membrane"/>
    <property type="evidence" value="ECO:0007669"/>
    <property type="project" value="TreeGrafter"/>
</dbReference>
<evidence type="ECO:0000256" key="3">
    <source>
        <dbReference type="ARBA" id="ARBA00022989"/>
    </source>
</evidence>
<dbReference type="PANTHER" id="PTHR16521">
    <property type="entry name" value="TYPE-1 ANGIOTENSIN II RECEPTOR-ASSOCIATED PROTEIN"/>
    <property type="match status" value="1"/>
</dbReference>
<evidence type="ECO:0000256" key="2">
    <source>
        <dbReference type="ARBA" id="ARBA00022692"/>
    </source>
</evidence>
<dbReference type="Proteomes" id="UP000410492">
    <property type="component" value="Unassembled WGS sequence"/>
</dbReference>
<feature type="transmembrane region" description="Helical" evidence="5">
    <location>
        <begin position="64"/>
        <end position="86"/>
    </location>
</feature>
<dbReference type="OrthoDB" id="8191171at2759"/>
<keyword evidence="4 5" id="KW-0472">Membrane</keyword>
<feature type="transmembrane region" description="Helical" evidence="5">
    <location>
        <begin position="36"/>
        <end position="52"/>
    </location>
</feature>
<dbReference type="Pfam" id="PF06396">
    <property type="entry name" value="AGTRAP"/>
    <property type="match status" value="1"/>
</dbReference>
<evidence type="ECO:0000313" key="7">
    <source>
        <dbReference type="Proteomes" id="UP000410492"/>
    </source>
</evidence>
<protein>
    <recommendedName>
        <fullName evidence="8">Type-1 angiotensin II receptor-associated protein</fullName>
    </recommendedName>
</protein>
<name>A0A653BLI8_CALMS</name>
<evidence type="ECO:0000256" key="1">
    <source>
        <dbReference type="ARBA" id="ARBA00004141"/>
    </source>
</evidence>
<keyword evidence="7" id="KW-1185">Reference proteome</keyword>
<evidence type="ECO:0000256" key="5">
    <source>
        <dbReference type="SAM" id="Phobius"/>
    </source>
</evidence>
<dbReference type="InterPro" id="IPR009436">
    <property type="entry name" value="AGTRAP"/>
</dbReference>
<feature type="transmembrane region" description="Helical" evidence="5">
    <location>
        <begin position="12"/>
        <end position="30"/>
    </location>
</feature>
<reference evidence="6 7" key="1">
    <citation type="submission" date="2019-01" db="EMBL/GenBank/DDBJ databases">
        <authorList>
            <person name="Sayadi A."/>
        </authorList>
    </citation>
    <scope>NUCLEOTIDE SEQUENCE [LARGE SCALE GENOMIC DNA]</scope>
</reference>
<gene>
    <name evidence="6" type="ORF">CALMAC_LOCUS2046</name>
</gene>
<evidence type="ECO:0000313" key="6">
    <source>
        <dbReference type="EMBL" id="VEN36419.1"/>
    </source>
</evidence>
<organism evidence="6 7">
    <name type="scientific">Callosobruchus maculatus</name>
    <name type="common">Southern cowpea weevil</name>
    <name type="synonym">Pulse bruchid</name>
    <dbReference type="NCBI Taxonomy" id="64391"/>
    <lineage>
        <taxon>Eukaryota</taxon>
        <taxon>Metazoa</taxon>
        <taxon>Ecdysozoa</taxon>
        <taxon>Arthropoda</taxon>
        <taxon>Hexapoda</taxon>
        <taxon>Insecta</taxon>
        <taxon>Pterygota</taxon>
        <taxon>Neoptera</taxon>
        <taxon>Endopterygota</taxon>
        <taxon>Coleoptera</taxon>
        <taxon>Polyphaga</taxon>
        <taxon>Cucujiformia</taxon>
        <taxon>Chrysomeloidea</taxon>
        <taxon>Chrysomelidae</taxon>
        <taxon>Bruchinae</taxon>
        <taxon>Bruchini</taxon>
        <taxon>Callosobruchus</taxon>
    </lineage>
</organism>